<evidence type="ECO:0000313" key="9">
    <source>
        <dbReference type="Proteomes" id="UP001174909"/>
    </source>
</evidence>
<dbReference type="Proteomes" id="UP001174909">
    <property type="component" value="Unassembled WGS sequence"/>
</dbReference>
<accession>A0AA35TCY6</accession>
<dbReference type="EMBL" id="CASHTH010003520">
    <property type="protein sequence ID" value="CAI8046025.1"/>
    <property type="molecule type" value="Genomic_DNA"/>
</dbReference>
<dbReference type="AlphaFoldDB" id="A0AA35TCY6"/>
<feature type="region of interest" description="Disordered" evidence="6">
    <location>
        <begin position="100"/>
        <end position="128"/>
    </location>
</feature>
<feature type="compositionally biased region" description="Basic residues" evidence="6">
    <location>
        <begin position="248"/>
        <end position="257"/>
    </location>
</feature>
<gene>
    <name evidence="8" type="ORF">GBAR_LOCUS25447</name>
</gene>
<comment type="subcellular location">
    <subcellularLocation>
        <location evidence="1">Nucleus</location>
    </subcellularLocation>
</comment>
<keyword evidence="9" id="KW-1185">Reference proteome</keyword>
<reference evidence="8" key="1">
    <citation type="submission" date="2023-03" db="EMBL/GenBank/DDBJ databases">
        <authorList>
            <person name="Steffen K."/>
            <person name="Cardenas P."/>
        </authorList>
    </citation>
    <scope>NUCLEOTIDE SEQUENCE</scope>
</reference>
<dbReference type="GO" id="GO:0046872">
    <property type="term" value="F:metal ion binding"/>
    <property type="evidence" value="ECO:0007669"/>
    <property type="project" value="UniProtKB-KW"/>
</dbReference>
<protein>
    <submittedName>
        <fullName evidence="8">Lysine-specific demethylase 7A</fullName>
    </submittedName>
</protein>
<proteinExistence type="predicted"/>
<dbReference type="GO" id="GO:0005634">
    <property type="term" value="C:nucleus"/>
    <property type="evidence" value="ECO:0007669"/>
    <property type="project" value="UniProtKB-SubCell"/>
</dbReference>
<dbReference type="GO" id="GO:0051213">
    <property type="term" value="F:dioxygenase activity"/>
    <property type="evidence" value="ECO:0007669"/>
    <property type="project" value="UniProtKB-KW"/>
</dbReference>
<dbReference type="GO" id="GO:0006325">
    <property type="term" value="P:chromatin organization"/>
    <property type="evidence" value="ECO:0007669"/>
    <property type="project" value="UniProtKB-KW"/>
</dbReference>
<keyword evidence="3" id="KW-0156">Chromatin regulator</keyword>
<dbReference type="PANTHER" id="PTHR23123">
    <property type="entry name" value="PHD/F-BOX CONTAINING PROTEIN"/>
    <property type="match status" value="1"/>
</dbReference>
<feature type="domain" description="Jumonji helical" evidence="7">
    <location>
        <begin position="1"/>
        <end position="93"/>
    </location>
</feature>
<evidence type="ECO:0000259" key="7">
    <source>
        <dbReference type="Pfam" id="PF17811"/>
    </source>
</evidence>
<evidence type="ECO:0000313" key="8">
    <source>
        <dbReference type="EMBL" id="CAI8046025.1"/>
    </source>
</evidence>
<dbReference type="InterPro" id="IPR050690">
    <property type="entry name" value="JHDM1_Histone_Demethylase"/>
</dbReference>
<dbReference type="Pfam" id="PF17811">
    <property type="entry name" value="JHD"/>
    <property type="match status" value="1"/>
</dbReference>
<feature type="region of interest" description="Disordered" evidence="6">
    <location>
        <begin position="165"/>
        <end position="257"/>
    </location>
</feature>
<evidence type="ECO:0000256" key="5">
    <source>
        <dbReference type="ARBA" id="ARBA00023242"/>
    </source>
</evidence>
<keyword evidence="2" id="KW-0479">Metal-binding</keyword>
<feature type="compositionally biased region" description="Basic residues" evidence="6">
    <location>
        <begin position="227"/>
        <end position="239"/>
    </location>
</feature>
<comment type="caution">
    <text evidence="8">The sequence shown here is derived from an EMBL/GenBank/DDBJ whole genome shotgun (WGS) entry which is preliminary data.</text>
</comment>
<sequence>MELRLETPLKFQHPCYEVLTWFAAQNLLKEIKEVRSNGEVPANYLLEGLKEMAFVLGSWTRTKEILQKHQSQIPLNLNHGQLIEQLSGTVSKLEVLAQQETDRSKELPGGFGSPQKSPRKSPGSKLRSDLQKTALTMRLATSASHVLTTKEDDQKIFMKLSVPQTKIVSSSSNKHPYPGGEDSTTDTGGRERGEKAGREEVVMASGHRRRESGGEGGRGGEGEAKRRAGRLNRRTRKKCMKEDVQRMLTRKVRRIQG</sequence>
<evidence type="ECO:0000256" key="4">
    <source>
        <dbReference type="ARBA" id="ARBA00022964"/>
    </source>
</evidence>
<feature type="compositionally biased region" description="Basic and acidic residues" evidence="6">
    <location>
        <begin position="188"/>
        <end position="201"/>
    </location>
</feature>
<keyword evidence="5" id="KW-0539">Nucleus</keyword>
<name>A0AA35TCY6_GEOBA</name>
<evidence type="ECO:0000256" key="1">
    <source>
        <dbReference type="ARBA" id="ARBA00004123"/>
    </source>
</evidence>
<keyword evidence="4" id="KW-0560">Oxidoreductase</keyword>
<evidence type="ECO:0000256" key="6">
    <source>
        <dbReference type="SAM" id="MobiDB-lite"/>
    </source>
</evidence>
<evidence type="ECO:0000256" key="2">
    <source>
        <dbReference type="ARBA" id="ARBA00022723"/>
    </source>
</evidence>
<dbReference type="Gene3D" id="1.20.58.1360">
    <property type="match status" value="1"/>
</dbReference>
<keyword evidence="4" id="KW-0223">Dioxygenase</keyword>
<dbReference type="InterPro" id="IPR041070">
    <property type="entry name" value="JHD"/>
</dbReference>
<evidence type="ECO:0000256" key="3">
    <source>
        <dbReference type="ARBA" id="ARBA00022853"/>
    </source>
</evidence>
<organism evidence="8 9">
    <name type="scientific">Geodia barretti</name>
    <name type="common">Barrett's horny sponge</name>
    <dbReference type="NCBI Taxonomy" id="519541"/>
    <lineage>
        <taxon>Eukaryota</taxon>
        <taxon>Metazoa</taxon>
        <taxon>Porifera</taxon>
        <taxon>Demospongiae</taxon>
        <taxon>Heteroscleromorpha</taxon>
        <taxon>Tetractinellida</taxon>
        <taxon>Astrophorina</taxon>
        <taxon>Geodiidae</taxon>
        <taxon>Geodia</taxon>
    </lineage>
</organism>
<feature type="compositionally biased region" description="Polar residues" evidence="6">
    <location>
        <begin position="165"/>
        <end position="174"/>
    </location>
</feature>